<feature type="transmembrane region" description="Helical" evidence="2">
    <location>
        <begin position="86"/>
        <end position="108"/>
    </location>
</feature>
<dbReference type="PANTHER" id="PTHR39614:SF2">
    <property type="entry name" value="INTEGRAL MEMBRANE PROTEIN"/>
    <property type="match status" value="1"/>
</dbReference>
<dbReference type="EMBL" id="JAVFHQ010000018">
    <property type="protein sequence ID" value="KAK4545719.1"/>
    <property type="molecule type" value="Genomic_DNA"/>
</dbReference>
<feature type="domain" description="Rhodopsin" evidence="3">
    <location>
        <begin position="28"/>
        <end position="263"/>
    </location>
</feature>
<dbReference type="AlphaFoldDB" id="A0AAV9JLF2"/>
<gene>
    <name evidence="4" type="ORF">LTR36_002673</name>
</gene>
<name>A0AAV9JLF2_9PEZI</name>
<evidence type="ECO:0000313" key="4">
    <source>
        <dbReference type="EMBL" id="KAK4545719.1"/>
    </source>
</evidence>
<feature type="compositionally biased region" description="Basic and acidic residues" evidence="1">
    <location>
        <begin position="366"/>
        <end position="375"/>
    </location>
</feature>
<accession>A0AAV9JLF2</accession>
<keyword evidence="2" id="KW-0472">Membrane</keyword>
<protein>
    <recommendedName>
        <fullName evidence="3">Rhodopsin domain-containing protein</fullName>
    </recommendedName>
</protein>
<feature type="transmembrane region" description="Helical" evidence="2">
    <location>
        <begin position="12"/>
        <end position="32"/>
    </location>
</feature>
<dbReference type="InterPro" id="IPR049326">
    <property type="entry name" value="Rhodopsin_dom_fungi"/>
</dbReference>
<evidence type="ECO:0000256" key="1">
    <source>
        <dbReference type="SAM" id="MobiDB-lite"/>
    </source>
</evidence>
<feature type="region of interest" description="Disordered" evidence="1">
    <location>
        <begin position="366"/>
        <end position="386"/>
    </location>
</feature>
<reference evidence="4 5" key="1">
    <citation type="submission" date="2021-11" db="EMBL/GenBank/DDBJ databases">
        <title>Black yeast isolated from Biological Soil Crust.</title>
        <authorList>
            <person name="Kurbessoian T."/>
        </authorList>
    </citation>
    <scope>NUCLEOTIDE SEQUENCE [LARGE SCALE GENOMIC DNA]</scope>
    <source>
        <strain evidence="4 5">CCFEE 5522</strain>
    </source>
</reference>
<evidence type="ECO:0000313" key="5">
    <source>
        <dbReference type="Proteomes" id="UP001324427"/>
    </source>
</evidence>
<evidence type="ECO:0000259" key="3">
    <source>
        <dbReference type="Pfam" id="PF20684"/>
    </source>
</evidence>
<feature type="transmembrane region" description="Helical" evidence="2">
    <location>
        <begin position="234"/>
        <end position="253"/>
    </location>
</feature>
<comment type="caution">
    <text evidence="4">The sequence shown here is derived from an EMBL/GenBank/DDBJ whole genome shotgun (WGS) entry which is preliminary data.</text>
</comment>
<keyword evidence="2" id="KW-0812">Transmembrane</keyword>
<feature type="transmembrane region" description="Helical" evidence="2">
    <location>
        <begin position="44"/>
        <end position="66"/>
    </location>
</feature>
<dbReference type="PANTHER" id="PTHR39614">
    <property type="entry name" value="INTEGRAL MEMBRANE PROTEIN"/>
    <property type="match status" value="1"/>
</dbReference>
<keyword evidence="2" id="KW-1133">Transmembrane helix</keyword>
<dbReference type="Proteomes" id="UP001324427">
    <property type="component" value="Unassembled WGS sequence"/>
</dbReference>
<organism evidence="4 5">
    <name type="scientific">Oleoguttula mirabilis</name>
    <dbReference type="NCBI Taxonomy" id="1507867"/>
    <lineage>
        <taxon>Eukaryota</taxon>
        <taxon>Fungi</taxon>
        <taxon>Dikarya</taxon>
        <taxon>Ascomycota</taxon>
        <taxon>Pezizomycotina</taxon>
        <taxon>Dothideomycetes</taxon>
        <taxon>Dothideomycetidae</taxon>
        <taxon>Mycosphaerellales</taxon>
        <taxon>Teratosphaeriaceae</taxon>
        <taxon>Oleoguttula</taxon>
    </lineage>
</organism>
<feature type="transmembrane region" description="Helical" evidence="2">
    <location>
        <begin position="202"/>
        <end position="222"/>
    </location>
</feature>
<dbReference type="Pfam" id="PF20684">
    <property type="entry name" value="Fung_rhodopsin"/>
    <property type="match status" value="1"/>
</dbReference>
<evidence type="ECO:0000256" key="2">
    <source>
        <dbReference type="SAM" id="Phobius"/>
    </source>
</evidence>
<sequence>MPQHIGFADATNLTISLCLTYTLCIACVRIWIRKGAFGADDLVIAIAIVFTLGHSATSYAALAGGLGTPWSSRAQKYNVPSLNGASIAGVVTFIVALYISKCAMLSFLSRITKTPYQIKLYFICNCFVATIGVVSALIATVGCPTESGYYWAFYANRSSCPSQTTRWQAVTGLDVTTELLLLALPIHLVWGLQMPRRKKAMILIAFHLRLPVLGFAIARNYYTTQLRLPPTDPGLGSALVVIFLEVELAYALAASTLSALKAFTESFNSGFGLGFTRGKGDGSYGMSNVSGISGHSSKSKDRSGLGDSAGASRMGSIGLATPAKDIPIVVSPITPVAETIEPQALRLRPERGLMTFTHVSAEPVYGDHEPWREHSSAGSENSIGGDDMVIMRETGYEIQHDRAPMLPPK</sequence>
<keyword evidence="5" id="KW-1185">Reference proteome</keyword>
<feature type="transmembrane region" description="Helical" evidence="2">
    <location>
        <begin position="120"/>
        <end position="141"/>
    </location>
</feature>
<feature type="region of interest" description="Disordered" evidence="1">
    <location>
        <begin position="291"/>
        <end position="311"/>
    </location>
</feature>
<proteinExistence type="predicted"/>